<dbReference type="EMBL" id="JAGTJQ010000013">
    <property type="protein sequence ID" value="KAH7014199.1"/>
    <property type="molecule type" value="Genomic_DNA"/>
</dbReference>
<comment type="caution">
    <text evidence="1">The sequence shown here is derived from an EMBL/GenBank/DDBJ whole genome shotgun (WGS) entry which is preliminary data.</text>
</comment>
<name>A0A9P8XRQ8_9PEZI</name>
<reference evidence="1" key="1">
    <citation type="journal article" date="2021" name="Nat. Commun.">
        <title>Genetic determinants of endophytism in the Arabidopsis root mycobiome.</title>
        <authorList>
            <person name="Mesny F."/>
            <person name="Miyauchi S."/>
            <person name="Thiergart T."/>
            <person name="Pickel B."/>
            <person name="Atanasova L."/>
            <person name="Karlsson M."/>
            <person name="Huettel B."/>
            <person name="Barry K.W."/>
            <person name="Haridas S."/>
            <person name="Chen C."/>
            <person name="Bauer D."/>
            <person name="Andreopoulos W."/>
            <person name="Pangilinan J."/>
            <person name="LaButti K."/>
            <person name="Riley R."/>
            <person name="Lipzen A."/>
            <person name="Clum A."/>
            <person name="Drula E."/>
            <person name="Henrissat B."/>
            <person name="Kohler A."/>
            <person name="Grigoriev I.V."/>
            <person name="Martin F.M."/>
            <person name="Hacquard S."/>
        </authorList>
    </citation>
    <scope>NUCLEOTIDE SEQUENCE</scope>
    <source>
        <strain evidence="1">MPI-CAGE-CH-0230</strain>
    </source>
</reference>
<sequence length="249" mass="28341">MEDKGLSGPGIFWAASRLRKPDQLAWPAFVKWYDTEMIPQLLGLRSINTVFRAVAAEPLERPNLAILATDDLAIFDSDEFKSLPAYTTQLTPQSGGYWDLIDFEARWYSLIDVFDHAKKPLSETKSFLAVGWDITGDITPEFVDKWWTKDHCQQLAQLPGFVRTTRFKAQTSWWSAGNGASLPCPDFFEIIEYETPDVDTMSIVEHPDMSDEAHEVMAEIMGACSFEFGTWRVEKAWAGGRDVMFHQQD</sequence>
<dbReference type="OrthoDB" id="2851338at2759"/>
<keyword evidence="2" id="KW-1185">Reference proteome</keyword>
<proteinExistence type="predicted"/>
<evidence type="ECO:0000313" key="2">
    <source>
        <dbReference type="Proteomes" id="UP000756346"/>
    </source>
</evidence>
<dbReference type="AlphaFoldDB" id="A0A9P8XRQ8"/>
<accession>A0A9P8XRQ8</accession>
<dbReference type="Proteomes" id="UP000756346">
    <property type="component" value="Unassembled WGS sequence"/>
</dbReference>
<organism evidence="1 2">
    <name type="scientific">Microdochium trichocladiopsis</name>
    <dbReference type="NCBI Taxonomy" id="1682393"/>
    <lineage>
        <taxon>Eukaryota</taxon>
        <taxon>Fungi</taxon>
        <taxon>Dikarya</taxon>
        <taxon>Ascomycota</taxon>
        <taxon>Pezizomycotina</taxon>
        <taxon>Sordariomycetes</taxon>
        <taxon>Xylariomycetidae</taxon>
        <taxon>Xylariales</taxon>
        <taxon>Microdochiaceae</taxon>
        <taxon>Microdochium</taxon>
    </lineage>
</organism>
<evidence type="ECO:0000313" key="1">
    <source>
        <dbReference type="EMBL" id="KAH7014199.1"/>
    </source>
</evidence>
<dbReference type="GeneID" id="70189279"/>
<protein>
    <submittedName>
        <fullName evidence="1">Uncharacterized protein</fullName>
    </submittedName>
</protein>
<dbReference type="RefSeq" id="XP_046005166.1">
    <property type="nucleotide sequence ID" value="XM_046159733.1"/>
</dbReference>
<gene>
    <name evidence="1" type="ORF">B0I36DRAFT_369181</name>
</gene>